<reference evidence="1 2" key="1">
    <citation type="journal article" date="2019" name="Commun. Biol.">
        <title>The bagworm genome reveals a unique fibroin gene that provides high tensile strength.</title>
        <authorList>
            <person name="Kono N."/>
            <person name="Nakamura H."/>
            <person name="Ohtoshi R."/>
            <person name="Tomita M."/>
            <person name="Numata K."/>
            <person name="Arakawa K."/>
        </authorList>
    </citation>
    <scope>NUCLEOTIDE SEQUENCE [LARGE SCALE GENOMIC DNA]</scope>
</reference>
<proteinExistence type="predicted"/>
<dbReference type="Proteomes" id="UP000299102">
    <property type="component" value="Unassembled WGS sequence"/>
</dbReference>
<comment type="caution">
    <text evidence="1">The sequence shown here is derived from an EMBL/GenBank/DDBJ whole genome shotgun (WGS) entry which is preliminary data.</text>
</comment>
<accession>A0A4C1YB75</accession>
<organism evidence="1 2">
    <name type="scientific">Eumeta variegata</name>
    <name type="common">Bagworm moth</name>
    <name type="synonym">Eumeta japonica</name>
    <dbReference type="NCBI Taxonomy" id="151549"/>
    <lineage>
        <taxon>Eukaryota</taxon>
        <taxon>Metazoa</taxon>
        <taxon>Ecdysozoa</taxon>
        <taxon>Arthropoda</taxon>
        <taxon>Hexapoda</taxon>
        <taxon>Insecta</taxon>
        <taxon>Pterygota</taxon>
        <taxon>Neoptera</taxon>
        <taxon>Endopterygota</taxon>
        <taxon>Lepidoptera</taxon>
        <taxon>Glossata</taxon>
        <taxon>Ditrysia</taxon>
        <taxon>Tineoidea</taxon>
        <taxon>Psychidae</taxon>
        <taxon>Oiketicinae</taxon>
        <taxon>Eumeta</taxon>
    </lineage>
</organism>
<dbReference type="AlphaFoldDB" id="A0A4C1YB75"/>
<evidence type="ECO:0000313" key="1">
    <source>
        <dbReference type="EMBL" id="GBP71767.1"/>
    </source>
</evidence>
<dbReference type="EMBL" id="BGZK01001120">
    <property type="protein sequence ID" value="GBP71767.1"/>
    <property type="molecule type" value="Genomic_DNA"/>
</dbReference>
<keyword evidence="2" id="KW-1185">Reference proteome</keyword>
<gene>
    <name evidence="1" type="ORF">EVAR_58864_1</name>
</gene>
<name>A0A4C1YB75_EUMVA</name>
<sequence length="312" mass="35104">MPFNSSIEYHRMRTRRGSILKPVPSKRAPYRRRCEVTQLDTEFLKPLFKTDFADNFDRGHTLNVSPGSRVGSSPLPLSIPMPLSIPVLVLPWAKNRGRLYQSDRLRVEAVHSPDILDLSTVTKLTVDSGTSGSDACPATPAASPARSIGHYISTRWSRSALGDRTLVSSYNIAKRTHARSGHDRLQVYIAGRLSSWSLLKEELDDGRLSLLDEICESRPSTTITEENATTVRQLIEENRRIIYEEIRGHLEINQIIRTDPAAHCRRSSRGLKLHVTPGRGAEQRLGSFQVLISISEFTCVYTLLDKQRVFSI</sequence>
<protein>
    <submittedName>
        <fullName evidence="1">Uncharacterized protein</fullName>
    </submittedName>
</protein>
<evidence type="ECO:0000313" key="2">
    <source>
        <dbReference type="Proteomes" id="UP000299102"/>
    </source>
</evidence>